<protein>
    <submittedName>
        <fullName evidence="1">Uncharacterized protein</fullName>
    </submittedName>
</protein>
<dbReference type="EMBL" id="CM055738">
    <property type="protein sequence ID" value="KAJ8004638.1"/>
    <property type="molecule type" value="Genomic_DNA"/>
</dbReference>
<comment type="caution">
    <text evidence="1">The sequence shown here is derived from an EMBL/GenBank/DDBJ whole genome shotgun (WGS) entry which is preliminary data.</text>
</comment>
<evidence type="ECO:0000313" key="1">
    <source>
        <dbReference type="EMBL" id="KAJ8004638.1"/>
    </source>
</evidence>
<proteinExistence type="predicted"/>
<reference evidence="1" key="1">
    <citation type="submission" date="2021-05" db="EMBL/GenBank/DDBJ databases">
        <authorList>
            <person name="Pan Q."/>
            <person name="Jouanno E."/>
            <person name="Zahm M."/>
            <person name="Klopp C."/>
            <person name="Cabau C."/>
            <person name="Louis A."/>
            <person name="Berthelot C."/>
            <person name="Parey E."/>
            <person name="Roest Crollius H."/>
            <person name="Montfort J."/>
            <person name="Robinson-Rechavi M."/>
            <person name="Bouchez O."/>
            <person name="Lampietro C."/>
            <person name="Lopez Roques C."/>
            <person name="Donnadieu C."/>
            <person name="Postlethwait J."/>
            <person name="Bobe J."/>
            <person name="Dillon D."/>
            <person name="Chandos A."/>
            <person name="von Hippel F."/>
            <person name="Guiguen Y."/>
        </authorList>
    </citation>
    <scope>NUCLEOTIDE SEQUENCE</scope>
    <source>
        <strain evidence="1">YG-Jan2019</strain>
    </source>
</reference>
<gene>
    <name evidence="1" type="ORF">DPEC_G00138400</name>
</gene>
<organism evidence="1 2">
    <name type="scientific">Dallia pectoralis</name>
    <name type="common">Alaska blackfish</name>
    <dbReference type="NCBI Taxonomy" id="75939"/>
    <lineage>
        <taxon>Eukaryota</taxon>
        <taxon>Metazoa</taxon>
        <taxon>Chordata</taxon>
        <taxon>Craniata</taxon>
        <taxon>Vertebrata</taxon>
        <taxon>Euteleostomi</taxon>
        <taxon>Actinopterygii</taxon>
        <taxon>Neopterygii</taxon>
        <taxon>Teleostei</taxon>
        <taxon>Protacanthopterygii</taxon>
        <taxon>Esociformes</taxon>
        <taxon>Umbridae</taxon>
        <taxon>Dallia</taxon>
    </lineage>
</organism>
<evidence type="ECO:0000313" key="2">
    <source>
        <dbReference type="Proteomes" id="UP001157502"/>
    </source>
</evidence>
<sequence length="119" mass="13691">MGDSDSVLRGTFQNTVSGYISAERDSVLRDVSNYIFTAFAPRLHDGARRSYPERVFTCSFLPRRERLGPYARMWSGTPCRSKLDTQRLRLSQGPVVYFAFSCVLQTTLWLPSLFLCYFN</sequence>
<dbReference type="Proteomes" id="UP001157502">
    <property type="component" value="Chromosome 11"/>
</dbReference>
<name>A0ACC2GLZ5_DALPE</name>
<accession>A0ACC2GLZ5</accession>
<keyword evidence="2" id="KW-1185">Reference proteome</keyword>